<evidence type="ECO:0000313" key="2">
    <source>
        <dbReference type="Proteomes" id="UP000647235"/>
    </source>
</evidence>
<accession>A0ABR7EXR1</accession>
<dbReference type="EMBL" id="JACOOY010000020">
    <property type="protein sequence ID" value="MBC5666142.1"/>
    <property type="molecule type" value="Genomic_DNA"/>
</dbReference>
<comment type="caution">
    <text evidence="1">The sequence shown here is derived from an EMBL/GenBank/DDBJ whole genome shotgun (WGS) entry which is preliminary data.</text>
</comment>
<gene>
    <name evidence="1" type="ORF">H8S07_12935</name>
</gene>
<reference evidence="1 2" key="1">
    <citation type="submission" date="2020-08" db="EMBL/GenBank/DDBJ databases">
        <title>Genome public.</title>
        <authorList>
            <person name="Liu C."/>
            <person name="Sun Q."/>
        </authorList>
    </citation>
    <scope>NUCLEOTIDE SEQUENCE [LARGE SCALE GENOMIC DNA]</scope>
    <source>
        <strain evidence="1 2">NSJ-36</strain>
    </source>
</reference>
<protein>
    <recommendedName>
        <fullName evidence="3">Serine/threonine protein phosphatase</fullName>
    </recommendedName>
</protein>
<proteinExistence type="predicted"/>
<dbReference type="InterPro" id="IPR029052">
    <property type="entry name" value="Metallo-depent_PP-like"/>
</dbReference>
<evidence type="ECO:0000313" key="1">
    <source>
        <dbReference type="EMBL" id="MBC5666142.1"/>
    </source>
</evidence>
<evidence type="ECO:0008006" key="3">
    <source>
        <dbReference type="Google" id="ProtNLM"/>
    </source>
</evidence>
<name>A0ABR7EXR1_9FIRM</name>
<keyword evidence="2" id="KW-1185">Reference proteome</keyword>
<dbReference type="SUPFAM" id="SSF56300">
    <property type="entry name" value="Metallo-dependent phosphatases"/>
    <property type="match status" value="1"/>
</dbReference>
<dbReference type="RefSeq" id="WP_147366248.1">
    <property type="nucleotide sequence ID" value="NZ_JACOOY010000020.1"/>
</dbReference>
<organism evidence="1 2">
    <name type="scientific">Dorea hominis</name>
    <dbReference type="NCBI Taxonomy" id="2763040"/>
    <lineage>
        <taxon>Bacteria</taxon>
        <taxon>Bacillati</taxon>
        <taxon>Bacillota</taxon>
        <taxon>Clostridia</taxon>
        <taxon>Lachnospirales</taxon>
        <taxon>Lachnospiraceae</taxon>
        <taxon>Dorea</taxon>
    </lineage>
</organism>
<dbReference type="Proteomes" id="UP000647235">
    <property type="component" value="Unassembled WGS sequence"/>
</dbReference>
<sequence>MEEQYPNILFAKDGEIYNFHGKKVMPIGGAYSVDKYYRIRNGLPWFESEQPDEVIKEYVEQQLDKAKWNVDIVLSHTVPIEAEPVWAFIPGLAQSAVDKTTEKWLQKIYDRLDFTEWYAGHYHVESEECGIRIMYEDYDEICAEG</sequence>